<dbReference type="RefSeq" id="WP_093379408.1">
    <property type="nucleotide sequence ID" value="NZ_BNAN01000001.1"/>
</dbReference>
<dbReference type="EMBL" id="FONZ01000005">
    <property type="protein sequence ID" value="SFF33201.1"/>
    <property type="molecule type" value="Genomic_DNA"/>
</dbReference>
<evidence type="ECO:0000313" key="1">
    <source>
        <dbReference type="EMBL" id="SFF33201.1"/>
    </source>
</evidence>
<proteinExistence type="predicted"/>
<organism evidence="1 2">
    <name type="scientific">Flavimobilis marinus</name>
    <dbReference type="NCBI Taxonomy" id="285351"/>
    <lineage>
        <taxon>Bacteria</taxon>
        <taxon>Bacillati</taxon>
        <taxon>Actinomycetota</taxon>
        <taxon>Actinomycetes</taxon>
        <taxon>Micrococcales</taxon>
        <taxon>Jonesiaceae</taxon>
        <taxon>Flavimobilis</taxon>
    </lineage>
</organism>
<gene>
    <name evidence="1" type="ORF">SAMN04488035_2524</name>
</gene>
<accession>A0A1I2HXY9</accession>
<dbReference type="AlphaFoldDB" id="A0A1I2HXY9"/>
<reference evidence="2" key="1">
    <citation type="submission" date="2016-10" db="EMBL/GenBank/DDBJ databases">
        <authorList>
            <person name="Varghese N."/>
            <person name="Submissions S."/>
        </authorList>
    </citation>
    <scope>NUCLEOTIDE SEQUENCE [LARGE SCALE GENOMIC DNA]</scope>
    <source>
        <strain evidence="2">DSM 19083</strain>
    </source>
</reference>
<sequence>MKLVVDGETFEVTTDPALPGQYNCRWLTGPNDYGFAMARSDGSVIDDADLRAAISDFLAGINPATGYLD</sequence>
<keyword evidence="2" id="KW-1185">Reference proteome</keyword>
<dbReference type="Proteomes" id="UP000198520">
    <property type="component" value="Unassembled WGS sequence"/>
</dbReference>
<name>A0A1I2HXY9_9MICO</name>
<protein>
    <submittedName>
        <fullName evidence="1">Uncharacterized protein</fullName>
    </submittedName>
</protein>
<dbReference type="OrthoDB" id="4465019at2"/>
<evidence type="ECO:0000313" key="2">
    <source>
        <dbReference type="Proteomes" id="UP000198520"/>
    </source>
</evidence>